<proteinExistence type="predicted"/>
<organism evidence="1 2">
    <name type="scientific">Smittium mucronatum</name>
    <dbReference type="NCBI Taxonomy" id="133383"/>
    <lineage>
        <taxon>Eukaryota</taxon>
        <taxon>Fungi</taxon>
        <taxon>Fungi incertae sedis</taxon>
        <taxon>Zoopagomycota</taxon>
        <taxon>Kickxellomycotina</taxon>
        <taxon>Harpellomycetes</taxon>
        <taxon>Harpellales</taxon>
        <taxon>Legeriomycetaceae</taxon>
        <taxon>Smittium</taxon>
    </lineage>
</organism>
<dbReference type="AlphaFoldDB" id="A0A1R0GNB2"/>
<evidence type="ECO:0000313" key="1">
    <source>
        <dbReference type="EMBL" id="OLY78384.1"/>
    </source>
</evidence>
<sequence length="18" mass="2207">MTNSFIKDPKTRRKNIEK</sequence>
<keyword evidence="2" id="KW-1185">Reference proteome</keyword>
<gene>
    <name evidence="1" type="ORF">AYI68_g7568</name>
</gene>
<protein>
    <submittedName>
        <fullName evidence="1">Uncharacterized protein</fullName>
    </submittedName>
</protein>
<accession>A0A1R0GNB2</accession>
<comment type="caution">
    <text evidence="1">The sequence shown here is derived from an EMBL/GenBank/DDBJ whole genome shotgun (WGS) entry which is preliminary data.</text>
</comment>
<evidence type="ECO:0000313" key="2">
    <source>
        <dbReference type="Proteomes" id="UP000187455"/>
    </source>
</evidence>
<reference evidence="1 2" key="1">
    <citation type="journal article" date="2016" name="Mol. Biol. Evol.">
        <title>Genome-Wide Survey of Gut Fungi (Harpellales) Reveals the First Horizontally Transferred Ubiquitin Gene from a Mosquito Host.</title>
        <authorList>
            <person name="Wang Y."/>
            <person name="White M.M."/>
            <person name="Kvist S."/>
            <person name="Moncalvo J.M."/>
        </authorList>
    </citation>
    <scope>NUCLEOTIDE SEQUENCE [LARGE SCALE GENOMIC DNA]</scope>
    <source>
        <strain evidence="1 2">ALG-7-W6</strain>
    </source>
</reference>
<name>A0A1R0GNB2_9FUNG</name>
<dbReference type="EMBL" id="LSSL01006569">
    <property type="protein sequence ID" value="OLY78384.1"/>
    <property type="molecule type" value="Genomic_DNA"/>
</dbReference>
<dbReference type="Proteomes" id="UP000187455">
    <property type="component" value="Unassembled WGS sequence"/>
</dbReference>
<feature type="non-terminal residue" evidence="1">
    <location>
        <position position="18"/>
    </location>
</feature>